<sequence length="214" mass="23768">MSRKDRRDFNISICFRSPSVKTLPVQEALQLMAFAEQREVRMSRRAARCYSDPPRARNSSAPLSDRLWARADGVRRDPQMPPRSKPAQRAAASSKVPQVSRARSYMQSAPSSPVTASARLKAPQSPLPPRGHHLHVPVSRSRRRRSTSALTAGLTRPDFACPETFVSEAHSRHDCDGPQLRSGEQPSCPGHRLGLRSTPSSYAPRHKLPAYAVM</sequence>
<dbReference type="HOGENOM" id="CLU_1289350_0_0_1"/>
<evidence type="ECO:0000313" key="2">
    <source>
        <dbReference type="EMBL" id="EKM53707.1"/>
    </source>
</evidence>
<proteinExistence type="predicted"/>
<dbReference type="EMBL" id="JH930474">
    <property type="protein sequence ID" value="EKM53707.1"/>
    <property type="molecule type" value="Genomic_DNA"/>
</dbReference>
<name>K5WTF0_PHACS</name>
<dbReference type="RefSeq" id="XP_007398389.1">
    <property type="nucleotide sequence ID" value="XM_007398327.1"/>
</dbReference>
<feature type="region of interest" description="Disordered" evidence="1">
    <location>
        <begin position="45"/>
        <end position="154"/>
    </location>
</feature>
<protein>
    <submittedName>
        <fullName evidence="2">Uncharacterized protein</fullName>
    </submittedName>
</protein>
<evidence type="ECO:0000313" key="3">
    <source>
        <dbReference type="Proteomes" id="UP000008370"/>
    </source>
</evidence>
<feature type="compositionally biased region" description="Polar residues" evidence="1">
    <location>
        <begin position="105"/>
        <end position="115"/>
    </location>
</feature>
<feature type="compositionally biased region" description="Basic residues" evidence="1">
    <location>
        <begin position="130"/>
        <end position="146"/>
    </location>
</feature>
<reference evidence="2 3" key="1">
    <citation type="journal article" date="2012" name="BMC Genomics">
        <title>Comparative genomics of the white-rot fungi, Phanerochaete carnosa and P. chrysosporium, to elucidate the genetic basis of the distinct wood types they colonize.</title>
        <authorList>
            <person name="Suzuki H."/>
            <person name="MacDonald J."/>
            <person name="Syed K."/>
            <person name="Salamov A."/>
            <person name="Hori C."/>
            <person name="Aerts A."/>
            <person name="Henrissat B."/>
            <person name="Wiebenga A."/>
            <person name="vanKuyk P.A."/>
            <person name="Barry K."/>
            <person name="Lindquist E."/>
            <person name="LaButti K."/>
            <person name="Lapidus A."/>
            <person name="Lucas S."/>
            <person name="Coutinho P."/>
            <person name="Gong Y."/>
            <person name="Samejima M."/>
            <person name="Mahadevan R."/>
            <person name="Abou-Zaid M."/>
            <person name="de Vries R.P."/>
            <person name="Igarashi K."/>
            <person name="Yadav J.S."/>
            <person name="Grigoriev I.V."/>
            <person name="Master E.R."/>
        </authorList>
    </citation>
    <scope>NUCLEOTIDE SEQUENCE [LARGE SCALE GENOMIC DNA]</scope>
    <source>
        <strain evidence="2 3">HHB-10118-sp</strain>
    </source>
</reference>
<keyword evidence="3" id="KW-1185">Reference proteome</keyword>
<gene>
    <name evidence="2" type="ORF">PHACADRAFT_186312</name>
</gene>
<feature type="compositionally biased region" description="Basic and acidic residues" evidence="1">
    <location>
        <begin position="67"/>
        <end position="78"/>
    </location>
</feature>
<evidence type="ECO:0000256" key="1">
    <source>
        <dbReference type="SAM" id="MobiDB-lite"/>
    </source>
</evidence>
<dbReference type="AlphaFoldDB" id="K5WTF0"/>
<dbReference type="InParanoid" id="K5WTF0"/>
<accession>K5WTF0</accession>
<dbReference type="KEGG" id="pco:PHACADRAFT_186312"/>
<feature type="region of interest" description="Disordered" evidence="1">
    <location>
        <begin position="170"/>
        <end position="201"/>
    </location>
</feature>
<dbReference type="GeneID" id="18910344"/>
<dbReference type="Proteomes" id="UP000008370">
    <property type="component" value="Unassembled WGS sequence"/>
</dbReference>
<organism evidence="2 3">
    <name type="scientific">Phanerochaete carnosa (strain HHB-10118-sp)</name>
    <name type="common">White-rot fungus</name>
    <name type="synonym">Peniophora carnosa</name>
    <dbReference type="NCBI Taxonomy" id="650164"/>
    <lineage>
        <taxon>Eukaryota</taxon>
        <taxon>Fungi</taxon>
        <taxon>Dikarya</taxon>
        <taxon>Basidiomycota</taxon>
        <taxon>Agaricomycotina</taxon>
        <taxon>Agaricomycetes</taxon>
        <taxon>Polyporales</taxon>
        <taxon>Phanerochaetaceae</taxon>
        <taxon>Phanerochaete</taxon>
    </lineage>
</organism>